<dbReference type="Pfam" id="PF00335">
    <property type="entry name" value="Tetraspanin"/>
    <property type="match status" value="1"/>
</dbReference>
<accession>A0A8K0KTB2</accession>
<feature type="transmembrane region" description="Helical" evidence="5">
    <location>
        <begin position="12"/>
        <end position="35"/>
    </location>
</feature>
<proteinExistence type="predicted"/>
<dbReference type="PANTHER" id="PTHR19282:SF456">
    <property type="entry name" value="CD63 MOLECULE"/>
    <property type="match status" value="1"/>
</dbReference>
<evidence type="ECO:0000256" key="2">
    <source>
        <dbReference type="ARBA" id="ARBA00022692"/>
    </source>
</evidence>
<gene>
    <name evidence="6" type="ORF">J437_LFUL018932</name>
</gene>
<sequence>MLSRRSRLVKYLLFLFNLVFVITGIVLISIGASVLAAYKQYDVFLEPRFVTSAELIVAVGVIVLIVAFFGCCGAIKENYCMTMT</sequence>
<dbReference type="Proteomes" id="UP000792457">
    <property type="component" value="Unassembled WGS sequence"/>
</dbReference>
<keyword evidence="7" id="KW-1185">Reference proteome</keyword>
<reference evidence="6" key="1">
    <citation type="submission" date="2013-04" db="EMBL/GenBank/DDBJ databases">
        <authorList>
            <person name="Qu J."/>
            <person name="Murali S.C."/>
            <person name="Bandaranaike D."/>
            <person name="Bellair M."/>
            <person name="Blankenburg K."/>
            <person name="Chao H."/>
            <person name="Dinh H."/>
            <person name="Doddapaneni H."/>
            <person name="Downs B."/>
            <person name="Dugan-Rocha S."/>
            <person name="Elkadiri S."/>
            <person name="Gnanaolivu R.D."/>
            <person name="Hernandez B."/>
            <person name="Javaid M."/>
            <person name="Jayaseelan J.C."/>
            <person name="Lee S."/>
            <person name="Li M."/>
            <person name="Ming W."/>
            <person name="Munidasa M."/>
            <person name="Muniz J."/>
            <person name="Nguyen L."/>
            <person name="Ongeri F."/>
            <person name="Osuji N."/>
            <person name="Pu L.-L."/>
            <person name="Puazo M."/>
            <person name="Qu C."/>
            <person name="Quiroz J."/>
            <person name="Raj R."/>
            <person name="Weissenberger G."/>
            <person name="Xin Y."/>
            <person name="Zou X."/>
            <person name="Han Y."/>
            <person name="Richards S."/>
            <person name="Worley K."/>
            <person name="Muzny D."/>
            <person name="Gibbs R."/>
        </authorList>
    </citation>
    <scope>NUCLEOTIDE SEQUENCE</scope>
    <source>
        <strain evidence="6">Sampled in the wild</strain>
    </source>
</reference>
<dbReference type="OrthoDB" id="5982705at2759"/>
<organism evidence="6 7">
    <name type="scientific">Ladona fulva</name>
    <name type="common">Scarce chaser dragonfly</name>
    <name type="synonym">Libellula fulva</name>
    <dbReference type="NCBI Taxonomy" id="123851"/>
    <lineage>
        <taxon>Eukaryota</taxon>
        <taxon>Metazoa</taxon>
        <taxon>Ecdysozoa</taxon>
        <taxon>Arthropoda</taxon>
        <taxon>Hexapoda</taxon>
        <taxon>Insecta</taxon>
        <taxon>Pterygota</taxon>
        <taxon>Palaeoptera</taxon>
        <taxon>Odonata</taxon>
        <taxon>Epiprocta</taxon>
        <taxon>Anisoptera</taxon>
        <taxon>Libelluloidea</taxon>
        <taxon>Libellulidae</taxon>
        <taxon>Ladona</taxon>
    </lineage>
</organism>
<evidence type="ECO:0000256" key="4">
    <source>
        <dbReference type="ARBA" id="ARBA00023136"/>
    </source>
</evidence>
<keyword evidence="4 5" id="KW-0472">Membrane</keyword>
<dbReference type="PRINTS" id="PR00259">
    <property type="entry name" value="TMFOUR"/>
</dbReference>
<dbReference type="InterPro" id="IPR018499">
    <property type="entry name" value="Tetraspanin/Peripherin"/>
</dbReference>
<reference evidence="6" key="2">
    <citation type="submission" date="2017-10" db="EMBL/GenBank/DDBJ databases">
        <title>Ladona fulva Genome sequencing and assembly.</title>
        <authorList>
            <person name="Murali S."/>
            <person name="Richards S."/>
            <person name="Bandaranaike D."/>
            <person name="Bellair M."/>
            <person name="Blankenburg K."/>
            <person name="Chao H."/>
            <person name="Dinh H."/>
            <person name="Doddapaneni H."/>
            <person name="Dugan-Rocha S."/>
            <person name="Elkadiri S."/>
            <person name="Gnanaolivu R."/>
            <person name="Hernandez B."/>
            <person name="Skinner E."/>
            <person name="Javaid M."/>
            <person name="Lee S."/>
            <person name="Li M."/>
            <person name="Ming W."/>
            <person name="Munidasa M."/>
            <person name="Muniz J."/>
            <person name="Nguyen L."/>
            <person name="Hughes D."/>
            <person name="Osuji N."/>
            <person name="Pu L.-L."/>
            <person name="Puazo M."/>
            <person name="Qu C."/>
            <person name="Quiroz J."/>
            <person name="Raj R."/>
            <person name="Weissenberger G."/>
            <person name="Xin Y."/>
            <person name="Zou X."/>
            <person name="Han Y."/>
            <person name="Worley K."/>
            <person name="Muzny D."/>
            <person name="Gibbs R."/>
        </authorList>
    </citation>
    <scope>NUCLEOTIDE SEQUENCE</scope>
    <source>
        <strain evidence="6">Sampled in the wild</strain>
    </source>
</reference>
<comment type="subcellular location">
    <subcellularLocation>
        <location evidence="1">Membrane</location>
        <topology evidence="1">Multi-pass membrane protein</topology>
    </subcellularLocation>
</comment>
<feature type="non-terminal residue" evidence="6">
    <location>
        <position position="84"/>
    </location>
</feature>
<dbReference type="AlphaFoldDB" id="A0A8K0KTB2"/>
<comment type="caution">
    <text evidence="6">The sequence shown here is derived from an EMBL/GenBank/DDBJ whole genome shotgun (WGS) entry which is preliminary data.</text>
</comment>
<dbReference type="PANTHER" id="PTHR19282">
    <property type="entry name" value="TETRASPANIN"/>
    <property type="match status" value="1"/>
</dbReference>
<name>A0A8K0KTB2_LADFU</name>
<feature type="transmembrane region" description="Helical" evidence="5">
    <location>
        <begin position="55"/>
        <end position="75"/>
    </location>
</feature>
<evidence type="ECO:0000313" key="6">
    <source>
        <dbReference type="EMBL" id="KAG8239400.1"/>
    </source>
</evidence>
<evidence type="ECO:0000313" key="7">
    <source>
        <dbReference type="Proteomes" id="UP000792457"/>
    </source>
</evidence>
<protein>
    <recommendedName>
        <fullName evidence="8">Tetraspanin</fullName>
    </recommendedName>
</protein>
<evidence type="ECO:0000256" key="1">
    <source>
        <dbReference type="ARBA" id="ARBA00004141"/>
    </source>
</evidence>
<keyword evidence="3 5" id="KW-1133">Transmembrane helix</keyword>
<evidence type="ECO:0000256" key="3">
    <source>
        <dbReference type="ARBA" id="ARBA00022989"/>
    </source>
</evidence>
<evidence type="ECO:0000256" key="5">
    <source>
        <dbReference type="SAM" id="Phobius"/>
    </source>
</evidence>
<dbReference type="EMBL" id="KZ309625">
    <property type="protein sequence ID" value="KAG8239400.1"/>
    <property type="molecule type" value="Genomic_DNA"/>
</dbReference>
<keyword evidence="2 5" id="KW-0812">Transmembrane</keyword>
<evidence type="ECO:0008006" key="8">
    <source>
        <dbReference type="Google" id="ProtNLM"/>
    </source>
</evidence>
<dbReference type="GO" id="GO:0005886">
    <property type="term" value="C:plasma membrane"/>
    <property type="evidence" value="ECO:0007669"/>
    <property type="project" value="TreeGrafter"/>
</dbReference>